<proteinExistence type="predicted"/>
<protein>
    <submittedName>
        <fullName evidence="1">Uncharacterized protein</fullName>
    </submittedName>
</protein>
<evidence type="ECO:0000313" key="1">
    <source>
        <dbReference type="EMBL" id="RPF20092.1"/>
    </source>
</evidence>
<gene>
    <name evidence="1" type="ORF">EDD34_0669</name>
</gene>
<keyword evidence="2" id="KW-1185">Reference proteome</keyword>
<reference evidence="1 2" key="1">
    <citation type="submission" date="2018-11" db="EMBL/GenBank/DDBJ databases">
        <title>Sequencing the genomes of 1000 actinobacteria strains.</title>
        <authorList>
            <person name="Klenk H.-P."/>
        </authorList>
    </citation>
    <scope>NUCLEOTIDE SEQUENCE [LARGE SCALE GENOMIC DNA]</scope>
    <source>
        <strain evidence="1 2">DSM 15700</strain>
    </source>
</reference>
<accession>A0A3N4Z4G6</accession>
<evidence type="ECO:0000313" key="2">
    <source>
        <dbReference type="Proteomes" id="UP000280501"/>
    </source>
</evidence>
<comment type="caution">
    <text evidence="1">The sequence shown here is derived from an EMBL/GenBank/DDBJ whole genome shotgun (WGS) entry which is preliminary data.</text>
</comment>
<dbReference type="AlphaFoldDB" id="A0A3N4Z4G6"/>
<name>A0A3N4Z4G6_9MICO</name>
<sequence>MVGHGIVRTDWLNDAISSRTAVNIALSGAFTVEPL</sequence>
<dbReference type="EMBL" id="RKQZ01000001">
    <property type="protein sequence ID" value="RPF20092.1"/>
    <property type="molecule type" value="Genomic_DNA"/>
</dbReference>
<organism evidence="1 2">
    <name type="scientific">Myceligenerans xiligouense</name>
    <dbReference type="NCBI Taxonomy" id="253184"/>
    <lineage>
        <taxon>Bacteria</taxon>
        <taxon>Bacillati</taxon>
        <taxon>Actinomycetota</taxon>
        <taxon>Actinomycetes</taxon>
        <taxon>Micrococcales</taxon>
        <taxon>Promicromonosporaceae</taxon>
        <taxon>Myceligenerans</taxon>
    </lineage>
</organism>
<dbReference type="Proteomes" id="UP000280501">
    <property type="component" value="Unassembled WGS sequence"/>
</dbReference>